<accession>A0A093VSR4</accession>
<dbReference type="AlphaFoldDB" id="A0A093VSR4"/>
<dbReference type="GO" id="GO:0004497">
    <property type="term" value="F:monooxygenase activity"/>
    <property type="evidence" value="ECO:0007669"/>
    <property type="project" value="UniProtKB-KW"/>
</dbReference>
<evidence type="ECO:0000256" key="1">
    <source>
        <dbReference type="ARBA" id="ARBA00001971"/>
    </source>
</evidence>
<dbReference type="PANTHER" id="PTHR46206">
    <property type="entry name" value="CYTOCHROME P450"/>
    <property type="match status" value="1"/>
</dbReference>
<keyword evidence="6 8" id="KW-0408">Iron</keyword>
<name>A0A093VSR4_TALMA</name>
<evidence type="ECO:0000256" key="9">
    <source>
        <dbReference type="RuleBase" id="RU000461"/>
    </source>
</evidence>
<dbReference type="PROSITE" id="PS00086">
    <property type="entry name" value="CYTOCHROME_P450"/>
    <property type="match status" value="1"/>
</dbReference>
<keyword evidence="3 8" id="KW-0349">Heme</keyword>
<gene>
    <name evidence="11" type="ORF">GQ26_0023740</name>
</gene>
<dbReference type="GO" id="GO:0016705">
    <property type="term" value="F:oxidoreductase activity, acting on paired donors, with incorporation or reduction of molecular oxygen"/>
    <property type="evidence" value="ECO:0007669"/>
    <property type="project" value="InterPro"/>
</dbReference>
<keyword evidence="10" id="KW-1133">Transmembrane helix</keyword>
<dbReference type="GO" id="GO:0005506">
    <property type="term" value="F:iron ion binding"/>
    <property type="evidence" value="ECO:0007669"/>
    <property type="project" value="InterPro"/>
</dbReference>
<keyword evidence="4 8" id="KW-0479">Metal-binding</keyword>
<dbReference type="PRINTS" id="PR00465">
    <property type="entry name" value="EP450IV"/>
</dbReference>
<dbReference type="HOGENOM" id="CLU_022195_9_2_1"/>
<dbReference type="EMBL" id="JPOX01000002">
    <property type="protein sequence ID" value="KFX53009.1"/>
    <property type="molecule type" value="Genomic_DNA"/>
</dbReference>
<keyword evidence="10" id="KW-0472">Membrane</keyword>
<reference evidence="11" key="1">
    <citation type="journal article" date="2014" name="PLoS Genet.">
        <title>Signature Gene Expression Reveals Novel Clues to the Molecular Mechanisms of Dimorphic Transition in Penicillium marneffei.</title>
        <authorList>
            <person name="Yang E."/>
            <person name="Wang G."/>
            <person name="Cai J."/>
            <person name="Woo P.C."/>
            <person name="Lau S.K."/>
            <person name="Yuen K.-Y."/>
            <person name="Chow W.-N."/>
            <person name="Lin X."/>
        </authorList>
    </citation>
    <scope>NUCLEOTIDE SEQUENCE [LARGE SCALE GENOMIC DNA]</scope>
    <source>
        <strain evidence="11">PM1</strain>
    </source>
</reference>
<evidence type="ECO:0000256" key="2">
    <source>
        <dbReference type="ARBA" id="ARBA00010617"/>
    </source>
</evidence>
<proteinExistence type="inferred from homology"/>
<organism evidence="11">
    <name type="scientific">Talaromyces marneffei PM1</name>
    <dbReference type="NCBI Taxonomy" id="1077442"/>
    <lineage>
        <taxon>Eukaryota</taxon>
        <taxon>Fungi</taxon>
        <taxon>Dikarya</taxon>
        <taxon>Ascomycota</taxon>
        <taxon>Pezizomycotina</taxon>
        <taxon>Eurotiomycetes</taxon>
        <taxon>Eurotiomycetidae</taxon>
        <taxon>Eurotiales</taxon>
        <taxon>Trichocomaceae</taxon>
        <taxon>Talaromyces</taxon>
        <taxon>Talaromyces sect. Talaromyces</taxon>
    </lineage>
</organism>
<evidence type="ECO:0000256" key="3">
    <source>
        <dbReference type="ARBA" id="ARBA00022617"/>
    </source>
</evidence>
<dbReference type="InterPro" id="IPR001128">
    <property type="entry name" value="Cyt_P450"/>
</dbReference>
<dbReference type="InterPro" id="IPR017972">
    <property type="entry name" value="Cyt_P450_CS"/>
</dbReference>
<dbReference type="PANTHER" id="PTHR46206:SF1">
    <property type="entry name" value="P450, PUTATIVE (EUROFUNG)-RELATED"/>
    <property type="match status" value="1"/>
</dbReference>
<dbReference type="InterPro" id="IPR002403">
    <property type="entry name" value="Cyt_P450_E_grp-IV"/>
</dbReference>
<evidence type="ECO:0000256" key="4">
    <source>
        <dbReference type="ARBA" id="ARBA00022723"/>
    </source>
</evidence>
<dbReference type="Pfam" id="PF00067">
    <property type="entry name" value="p450"/>
    <property type="match status" value="1"/>
</dbReference>
<dbReference type="CDD" id="cd11041">
    <property type="entry name" value="CYP503A1-like"/>
    <property type="match status" value="1"/>
</dbReference>
<evidence type="ECO:0000256" key="7">
    <source>
        <dbReference type="ARBA" id="ARBA00023033"/>
    </source>
</evidence>
<sequence length="394" mass="45492">MTVQNIWSFFILPTLLSFAFQFLRKSIKWKREKRSQEPSRLFWLGRGNGIFADARSKLLAFVKGRQLFADAYFKYSRENLIIKISTISVPLVLVPKNQRKWFFKERSNVLDHRATGFDAVESLYTMPCGHILDFPAHVKLIHKVLTRELPNLTDNLVREIEEGLLKNWGSDTKKWQGIELWDTVLILVTRTFNRISVGIHTSSFTTVNMLLDSLSRLDVFNVMKEEIGTTYQQNKCKWTKPVVDDLKFTDNVLRESMRLSGPIVRLIREVNAENGIQLNGVSLPKGTKIATDMHNMHRDEEIYKDANTFNPFRLNPSTGKPMPPAVETSENFLPFGHGRHGCPGRYFASHEIKLIIATIVMKYDIKFLDKRPPNVWMGDSMIPPHTILSVKRRS</sequence>
<dbReference type="InterPro" id="IPR036396">
    <property type="entry name" value="Cyt_P450_sf"/>
</dbReference>
<feature type="transmembrane region" description="Helical" evidence="10">
    <location>
        <begin position="6"/>
        <end position="23"/>
    </location>
</feature>
<comment type="similarity">
    <text evidence="2 9">Belongs to the cytochrome P450 family.</text>
</comment>
<protein>
    <submittedName>
        <fullName evidence="11">Fumitremorgin C monooxygenase</fullName>
    </submittedName>
</protein>
<comment type="cofactor">
    <cofactor evidence="1 8">
        <name>heme</name>
        <dbReference type="ChEBI" id="CHEBI:30413"/>
    </cofactor>
</comment>
<dbReference type="SUPFAM" id="SSF48264">
    <property type="entry name" value="Cytochrome P450"/>
    <property type="match status" value="1"/>
</dbReference>
<evidence type="ECO:0000256" key="10">
    <source>
        <dbReference type="SAM" id="Phobius"/>
    </source>
</evidence>
<dbReference type="GO" id="GO:0020037">
    <property type="term" value="F:heme binding"/>
    <property type="evidence" value="ECO:0007669"/>
    <property type="project" value="InterPro"/>
</dbReference>
<feature type="binding site" description="axial binding residue" evidence="8">
    <location>
        <position position="342"/>
    </location>
    <ligand>
        <name>heme</name>
        <dbReference type="ChEBI" id="CHEBI:30413"/>
    </ligand>
    <ligandPart>
        <name>Fe</name>
        <dbReference type="ChEBI" id="CHEBI:18248"/>
    </ligandPart>
</feature>
<dbReference type="Gene3D" id="1.10.630.10">
    <property type="entry name" value="Cytochrome P450"/>
    <property type="match status" value="1"/>
</dbReference>
<evidence type="ECO:0000313" key="11">
    <source>
        <dbReference type="EMBL" id="KFX53009.1"/>
    </source>
</evidence>
<evidence type="ECO:0000256" key="5">
    <source>
        <dbReference type="ARBA" id="ARBA00023002"/>
    </source>
</evidence>
<keyword evidence="7 9" id="KW-0503">Monooxygenase</keyword>
<comment type="caution">
    <text evidence="11">The sequence shown here is derived from an EMBL/GenBank/DDBJ whole genome shotgun (WGS) entry which is preliminary data.</text>
</comment>
<evidence type="ECO:0000256" key="8">
    <source>
        <dbReference type="PIRSR" id="PIRSR602403-1"/>
    </source>
</evidence>
<keyword evidence="10" id="KW-0812">Transmembrane</keyword>
<keyword evidence="5 9" id="KW-0560">Oxidoreductase</keyword>
<evidence type="ECO:0000256" key="6">
    <source>
        <dbReference type="ARBA" id="ARBA00023004"/>
    </source>
</evidence>